<dbReference type="Gene3D" id="1.10.300.10">
    <property type="entry name" value="Adenylosuccinate Synthetase, subunit A, domain 2"/>
    <property type="match status" value="1"/>
</dbReference>
<feature type="active site" description="Proton acceptor" evidence="7">
    <location>
        <position position="19"/>
    </location>
</feature>
<feature type="binding site" description="in other chain" evidence="7">
    <location>
        <position position="233"/>
    </location>
    <ligand>
        <name>IMP</name>
        <dbReference type="ChEBI" id="CHEBI:58053"/>
        <note>ligand shared between dimeric partners</note>
    </ligand>
</feature>
<feature type="binding site" evidence="7">
    <location>
        <begin position="48"/>
        <end position="50"/>
    </location>
    <ligand>
        <name>GTP</name>
        <dbReference type="ChEBI" id="CHEBI:37565"/>
    </ligand>
</feature>
<dbReference type="Proteomes" id="UP001500218">
    <property type="component" value="Unassembled WGS sequence"/>
</dbReference>
<keyword evidence="4 7" id="KW-0658">Purine biosynthesis</keyword>
<dbReference type="Pfam" id="PF00709">
    <property type="entry name" value="Adenylsucc_synt"/>
    <property type="match status" value="1"/>
</dbReference>
<keyword evidence="9" id="KW-1185">Reference proteome</keyword>
<dbReference type="PANTHER" id="PTHR11846:SF0">
    <property type="entry name" value="ADENYLOSUCCINATE SYNTHETASE"/>
    <property type="match status" value="1"/>
</dbReference>
<keyword evidence="5 7" id="KW-0460">Magnesium</keyword>
<feature type="binding site" evidence="7">
    <location>
        <position position="19"/>
    </location>
    <ligand>
        <name>Mg(2+)</name>
        <dbReference type="ChEBI" id="CHEBI:18420"/>
    </ligand>
</feature>
<accession>A0ABN2LNG4</accession>
<dbReference type="InterPro" id="IPR001114">
    <property type="entry name" value="Adenylosuccinate_synthetase"/>
</dbReference>
<feature type="active site" description="Proton donor" evidence="7">
    <location>
        <position position="49"/>
    </location>
</feature>
<evidence type="ECO:0000256" key="2">
    <source>
        <dbReference type="ARBA" id="ARBA00022723"/>
    </source>
</evidence>
<comment type="pathway">
    <text evidence="7">Purine metabolism; AMP biosynthesis via de novo pathway; AMP from IMP: step 1/2.</text>
</comment>
<dbReference type="Gene3D" id="3.40.440.10">
    <property type="entry name" value="Adenylosuccinate Synthetase, subunit A, domain 1"/>
    <property type="match status" value="1"/>
</dbReference>
<comment type="caution">
    <text evidence="8">The sequence shown here is derived from an EMBL/GenBank/DDBJ whole genome shotgun (WGS) entry which is preliminary data.</text>
</comment>
<dbReference type="EMBL" id="BAAALT010000037">
    <property type="protein sequence ID" value="GAA1794626.1"/>
    <property type="molecule type" value="Genomic_DNA"/>
</dbReference>
<organism evidence="8 9">
    <name type="scientific">Luedemannella flava</name>
    <dbReference type="NCBI Taxonomy" id="349316"/>
    <lineage>
        <taxon>Bacteria</taxon>
        <taxon>Bacillati</taxon>
        <taxon>Actinomycetota</taxon>
        <taxon>Actinomycetes</taxon>
        <taxon>Micromonosporales</taxon>
        <taxon>Micromonosporaceae</taxon>
        <taxon>Luedemannella</taxon>
    </lineage>
</organism>
<dbReference type="SMART" id="SM00788">
    <property type="entry name" value="Adenylsucc_synt"/>
    <property type="match status" value="1"/>
</dbReference>
<sequence length="425" mass="44857">MTTFGQGRHVAVVDLGFGDAGKGTVVDRLCATQPVPAVIRFNGGAQAGHNVVLADGRSHTFAQFGSGTLRGVPTHLSRFMVFDPVALVAEAAHLAALGVPDPFGLLSVDRDALVATPYHQAVNQARETARGAARHGSCGMGVGETVAHSIDRPDEAVRVGDLATPELLRRKLAKVREWALSTSASLIRRPAPKPAVDTVVEVFAVVAARVRLTGAGDLAALLRQPGCVFEGAQGVLLDEWRGFHPYTTWSTTTFDNVAELAGDFLRLGVLRCYTTRHGAGPLVTEDAGLTATLVDPHNHTGPWQGAFRVGHFDAVAHRYAIEVCGGVDGLALTHLDVAARTPELRVCRSYPGGLERLVPGVFRDLDHQESLTARLAEAVPHLDAEAPTDWIAAVEGAVDAPVLLTSHGPTAEDKVVWAGSVAQVG</sequence>
<keyword evidence="3 7" id="KW-0547">Nucleotide-binding</keyword>
<feature type="binding site" evidence="7">
    <location>
        <position position="152"/>
    </location>
    <ligand>
        <name>IMP</name>
        <dbReference type="ChEBI" id="CHEBI:58053"/>
        <note>ligand shared between dimeric partners</note>
    </ligand>
</feature>
<comment type="similarity">
    <text evidence="7">Belongs to the adenylosuccinate synthetase family.</text>
</comment>
<evidence type="ECO:0000256" key="5">
    <source>
        <dbReference type="ARBA" id="ARBA00022842"/>
    </source>
</evidence>
<evidence type="ECO:0000256" key="3">
    <source>
        <dbReference type="ARBA" id="ARBA00022741"/>
    </source>
</evidence>
<comment type="subcellular location">
    <subcellularLocation>
        <location evidence="7">Cytoplasm</location>
    </subcellularLocation>
</comment>
<comment type="subunit">
    <text evidence="7">Homodimer.</text>
</comment>
<feature type="binding site" evidence="7">
    <location>
        <begin position="334"/>
        <end position="336"/>
    </location>
    <ligand>
        <name>GTP</name>
        <dbReference type="ChEBI" id="CHEBI:37565"/>
    </ligand>
</feature>
<name>A0ABN2LNG4_9ACTN</name>
<dbReference type="InterPro" id="IPR042110">
    <property type="entry name" value="Adenylosuccinate_synth_dom2"/>
</dbReference>
<comment type="cofactor">
    <cofactor evidence="7">
        <name>Mg(2+)</name>
        <dbReference type="ChEBI" id="CHEBI:18420"/>
    </cofactor>
    <text evidence="7">Binds 1 Mg(2+) ion per subunit.</text>
</comment>
<feature type="binding site" evidence="7">
    <location>
        <position position="48"/>
    </location>
    <ligand>
        <name>Mg(2+)</name>
        <dbReference type="ChEBI" id="CHEBI:18420"/>
    </ligand>
</feature>
<comment type="function">
    <text evidence="7">Plays an important role in the de novo pathway of purine nucleotide biosynthesis. Catalyzes the first committed step in the biosynthesis of AMP from IMP.</text>
</comment>
<proteinExistence type="inferred from homology"/>
<feature type="binding site" evidence="7">
    <location>
        <begin position="406"/>
        <end position="408"/>
    </location>
    <ligand>
        <name>GTP</name>
        <dbReference type="ChEBI" id="CHEBI:37565"/>
    </ligand>
</feature>
<dbReference type="SUPFAM" id="SSF52540">
    <property type="entry name" value="P-loop containing nucleoside triphosphate hydrolases"/>
    <property type="match status" value="1"/>
</dbReference>
<keyword evidence="7" id="KW-0963">Cytoplasm</keyword>
<evidence type="ECO:0000256" key="1">
    <source>
        <dbReference type="ARBA" id="ARBA00022598"/>
    </source>
</evidence>
<keyword evidence="2 7" id="KW-0479">Metal-binding</keyword>
<protein>
    <recommendedName>
        <fullName evidence="7">Adenylosuccinate synthetase</fullName>
        <shortName evidence="7">AMPSase</shortName>
        <shortName evidence="7">AdSS</shortName>
        <ecNumber evidence="7">6.3.4.4</ecNumber>
    </recommendedName>
    <alternativeName>
        <fullName evidence="7">IMP--aspartate ligase</fullName>
    </alternativeName>
</protein>
<dbReference type="EC" id="6.3.4.4" evidence="7"/>
<evidence type="ECO:0000256" key="6">
    <source>
        <dbReference type="ARBA" id="ARBA00023134"/>
    </source>
</evidence>
<evidence type="ECO:0000313" key="9">
    <source>
        <dbReference type="Proteomes" id="UP001500218"/>
    </source>
</evidence>
<dbReference type="InterPro" id="IPR042109">
    <property type="entry name" value="Adenylosuccinate_synth_dom1"/>
</dbReference>
<dbReference type="RefSeq" id="WP_344127802.1">
    <property type="nucleotide sequence ID" value="NZ_BAAALT010000037.1"/>
</dbReference>
<dbReference type="HAMAP" id="MF_00011">
    <property type="entry name" value="Adenylosucc_synth"/>
    <property type="match status" value="1"/>
</dbReference>
<keyword evidence="6 7" id="KW-0342">GTP-binding</keyword>
<evidence type="ECO:0000256" key="4">
    <source>
        <dbReference type="ARBA" id="ARBA00022755"/>
    </source>
</evidence>
<dbReference type="InterPro" id="IPR027417">
    <property type="entry name" value="P-loop_NTPase"/>
</dbReference>
<keyword evidence="1 7" id="KW-0436">Ligase</keyword>
<reference evidence="8 9" key="1">
    <citation type="journal article" date="2019" name="Int. J. Syst. Evol. Microbiol.">
        <title>The Global Catalogue of Microorganisms (GCM) 10K type strain sequencing project: providing services to taxonomists for standard genome sequencing and annotation.</title>
        <authorList>
            <consortium name="The Broad Institute Genomics Platform"/>
            <consortium name="The Broad Institute Genome Sequencing Center for Infectious Disease"/>
            <person name="Wu L."/>
            <person name="Ma J."/>
        </authorList>
    </citation>
    <scope>NUCLEOTIDE SEQUENCE [LARGE SCALE GENOMIC DNA]</scope>
    <source>
        <strain evidence="8 9">JCM 13250</strain>
    </source>
</reference>
<dbReference type="Gene3D" id="3.90.170.10">
    <property type="entry name" value="Adenylosuccinate Synthetase, subunit A, domain 3"/>
    <property type="match status" value="1"/>
</dbReference>
<gene>
    <name evidence="7" type="primary">purA</name>
    <name evidence="8" type="ORF">GCM10009682_15450</name>
</gene>
<feature type="binding site" description="in other chain" evidence="7">
    <location>
        <position position="248"/>
    </location>
    <ligand>
        <name>IMP</name>
        <dbReference type="ChEBI" id="CHEBI:58053"/>
        <note>ligand shared between dimeric partners</note>
    </ligand>
</feature>
<comment type="caution">
    <text evidence="7">Lacks conserved residue(s) required for the propagation of feature annotation.</text>
</comment>
<dbReference type="PANTHER" id="PTHR11846">
    <property type="entry name" value="ADENYLOSUCCINATE SYNTHETASE"/>
    <property type="match status" value="1"/>
</dbReference>
<evidence type="ECO:0000313" key="8">
    <source>
        <dbReference type="EMBL" id="GAA1794626.1"/>
    </source>
</evidence>
<comment type="catalytic activity">
    <reaction evidence="7">
        <text>IMP + L-aspartate + GTP = N(6)-(1,2-dicarboxyethyl)-AMP + GDP + phosphate + 2 H(+)</text>
        <dbReference type="Rhea" id="RHEA:15753"/>
        <dbReference type="ChEBI" id="CHEBI:15378"/>
        <dbReference type="ChEBI" id="CHEBI:29991"/>
        <dbReference type="ChEBI" id="CHEBI:37565"/>
        <dbReference type="ChEBI" id="CHEBI:43474"/>
        <dbReference type="ChEBI" id="CHEBI:57567"/>
        <dbReference type="ChEBI" id="CHEBI:58053"/>
        <dbReference type="ChEBI" id="CHEBI:58189"/>
        <dbReference type="EC" id="6.3.4.4"/>
    </reaction>
</comment>
<evidence type="ECO:0000256" key="7">
    <source>
        <dbReference type="HAMAP-Rule" id="MF_00011"/>
    </source>
</evidence>
<dbReference type="InterPro" id="IPR042111">
    <property type="entry name" value="Adenylosuccinate_synth_dom3"/>
</dbReference>